<accession>A0AAU8A614</accession>
<sequence>MRVLVTGVKGQLGYDVVRHLEARGIENRGVDIEDFDLTDEAAVRAYVREYRPTCIVHCAAYTAVDRAESEPEKCFAVNVTGTRNIALAAKDVDAEVLYVSTDYVFDGRSKESPWEADDPKGPQNVYGKTKYEGELEIEKLLDRYYIVRICWVFGKNGNNFVKTMLRLAQSHDEISVVCDQHGAPTYTYDVAALMCDIIASHKYGVYQAPNGGDITWYDFAVEIFRQAGRNVTVHPVSTEEYAKMNPQAAARPKNSRMSQKALVEAGFTPLPDYKDALARYLKEL</sequence>
<dbReference type="RefSeq" id="WP_079546549.1">
    <property type="nucleotide sequence ID" value="NZ_CP117826.1"/>
</dbReference>
<dbReference type="EMBL" id="CP117826">
    <property type="protein sequence ID" value="XCC61302.1"/>
    <property type="molecule type" value="Genomic_DNA"/>
</dbReference>
<dbReference type="EC" id="1.1.1.133" evidence="2"/>
<dbReference type="PANTHER" id="PTHR10491:SF4">
    <property type="entry name" value="METHIONINE ADENOSYLTRANSFERASE 2 SUBUNIT BETA"/>
    <property type="match status" value="1"/>
</dbReference>
<comment type="pathway">
    <text evidence="2">Carbohydrate biosynthesis; dTDP-L-rhamnose biosynthesis.</text>
</comment>
<organism evidence="4">
    <name type="scientific">Christensenella massiliensis</name>
    <dbReference type="NCBI Taxonomy" id="1805714"/>
    <lineage>
        <taxon>Bacteria</taxon>
        <taxon>Bacillati</taxon>
        <taxon>Bacillota</taxon>
        <taxon>Clostridia</taxon>
        <taxon>Christensenellales</taxon>
        <taxon>Christensenellaceae</taxon>
        <taxon>Christensenella</taxon>
    </lineage>
</organism>
<proteinExistence type="inferred from homology"/>
<evidence type="ECO:0000259" key="3">
    <source>
        <dbReference type="Pfam" id="PF04321"/>
    </source>
</evidence>
<dbReference type="SUPFAM" id="SSF51735">
    <property type="entry name" value="NAD(P)-binding Rossmann-fold domains"/>
    <property type="match status" value="1"/>
</dbReference>
<keyword evidence="2 4" id="KW-0560">Oxidoreductase</keyword>
<dbReference type="Pfam" id="PF04321">
    <property type="entry name" value="RmlD_sub_bind"/>
    <property type="match status" value="1"/>
</dbReference>
<comment type="function">
    <text evidence="2">Catalyzes the reduction of dTDP-6-deoxy-L-lyxo-4-hexulose to yield dTDP-L-rhamnose.</text>
</comment>
<dbReference type="InterPro" id="IPR005913">
    <property type="entry name" value="dTDP_dehydrorham_reduct"/>
</dbReference>
<dbReference type="GO" id="GO:0008831">
    <property type="term" value="F:dTDP-4-dehydrorhamnose reductase activity"/>
    <property type="evidence" value="ECO:0007669"/>
    <property type="project" value="UniProtKB-EC"/>
</dbReference>
<evidence type="ECO:0000256" key="1">
    <source>
        <dbReference type="ARBA" id="ARBA00010944"/>
    </source>
</evidence>
<name>A0AAU8A614_9FIRM</name>
<feature type="domain" description="RmlD-like substrate binding" evidence="3">
    <location>
        <begin position="1"/>
        <end position="283"/>
    </location>
</feature>
<dbReference type="CDD" id="cd05254">
    <property type="entry name" value="dTDP_HR_like_SDR_e"/>
    <property type="match status" value="1"/>
</dbReference>
<dbReference type="GO" id="GO:0019305">
    <property type="term" value="P:dTDP-rhamnose biosynthetic process"/>
    <property type="evidence" value="ECO:0007669"/>
    <property type="project" value="TreeGrafter"/>
</dbReference>
<dbReference type="InterPro" id="IPR036291">
    <property type="entry name" value="NAD(P)-bd_dom_sf"/>
</dbReference>
<protein>
    <recommendedName>
        <fullName evidence="2">dTDP-4-dehydrorhamnose reductase</fullName>
        <ecNumber evidence="2">1.1.1.133</ecNumber>
    </recommendedName>
</protein>
<gene>
    <name evidence="4" type="primary">rfbD</name>
    <name evidence="4" type="ORF">PUP29_07100</name>
</gene>
<dbReference type="AlphaFoldDB" id="A0AAU8A614"/>
<dbReference type="InterPro" id="IPR029903">
    <property type="entry name" value="RmlD-like-bd"/>
</dbReference>
<dbReference type="Gene3D" id="3.90.25.10">
    <property type="entry name" value="UDP-galactose 4-epimerase, domain 1"/>
    <property type="match status" value="1"/>
</dbReference>
<dbReference type="PANTHER" id="PTHR10491">
    <property type="entry name" value="DTDP-4-DEHYDRORHAMNOSE REDUCTASE"/>
    <property type="match status" value="1"/>
</dbReference>
<dbReference type="GO" id="GO:0005829">
    <property type="term" value="C:cytosol"/>
    <property type="evidence" value="ECO:0007669"/>
    <property type="project" value="TreeGrafter"/>
</dbReference>
<evidence type="ECO:0000256" key="2">
    <source>
        <dbReference type="RuleBase" id="RU364082"/>
    </source>
</evidence>
<evidence type="ECO:0000313" key="4">
    <source>
        <dbReference type="EMBL" id="XCC61302.1"/>
    </source>
</evidence>
<dbReference type="Gene3D" id="3.40.50.720">
    <property type="entry name" value="NAD(P)-binding Rossmann-like Domain"/>
    <property type="match status" value="1"/>
</dbReference>
<comment type="similarity">
    <text evidence="1 2">Belongs to the dTDP-4-dehydrorhamnose reductase family.</text>
</comment>
<keyword evidence="2" id="KW-0521">NADP</keyword>
<dbReference type="NCBIfam" id="TIGR01214">
    <property type="entry name" value="rmlD"/>
    <property type="match status" value="1"/>
</dbReference>
<reference evidence="4" key="1">
    <citation type="submission" date="2023-02" db="EMBL/GenBank/DDBJ databases">
        <title>Gut commensal Christensenella minuta modulates host metabolism via a new class of secondary bile acids.</title>
        <authorList>
            <person name="Liu C."/>
        </authorList>
    </citation>
    <scope>NUCLEOTIDE SEQUENCE</scope>
    <source>
        <strain evidence="4">CA70</strain>
    </source>
</reference>